<accession>A0A7D9I0R9</accession>
<gene>
    <name evidence="1" type="ORF">PACLA_8A004943</name>
</gene>
<name>A0A7D9I0R9_PARCT</name>
<sequence length="138" mass="15576">MVRLALMMVVLCVVIPPTVQRSCENVITRERCFKDCCGRSVLFCIDSCVGLRCSRSFECDSSCCRNGTCTNKCDTDTSNTSEAEWLKYAAPILVVILIVLFFVWKYWWGPKLRRQAATPAAQGESNNQNTVELMICIM</sequence>
<proteinExistence type="predicted"/>
<comment type="caution">
    <text evidence="1">The sequence shown here is derived from an EMBL/GenBank/DDBJ whole genome shotgun (WGS) entry which is preliminary data.</text>
</comment>
<dbReference type="Proteomes" id="UP001152795">
    <property type="component" value="Unassembled WGS sequence"/>
</dbReference>
<organism evidence="1 2">
    <name type="scientific">Paramuricea clavata</name>
    <name type="common">Red gorgonian</name>
    <name type="synonym">Violescent sea-whip</name>
    <dbReference type="NCBI Taxonomy" id="317549"/>
    <lineage>
        <taxon>Eukaryota</taxon>
        <taxon>Metazoa</taxon>
        <taxon>Cnidaria</taxon>
        <taxon>Anthozoa</taxon>
        <taxon>Octocorallia</taxon>
        <taxon>Malacalcyonacea</taxon>
        <taxon>Plexauridae</taxon>
        <taxon>Paramuricea</taxon>
    </lineage>
</organism>
<evidence type="ECO:0000313" key="2">
    <source>
        <dbReference type="Proteomes" id="UP001152795"/>
    </source>
</evidence>
<keyword evidence="2" id="KW-1185">Reference proteome</keyword>
<reference evidence="1" key="1">
    <citation type="submission" date="2020-04" db="EMBL/GenBank/DDBJ databases">
        <authorList>
            <person name="Alioto T."/>
            <person name="Alioto T."/>
            <person name="Gomez Garrido J."/>
        </authorList>
    </citation>
    <scope>NUCLEOTIDE SEQUENCE</scope>
    <source>
        <strain evidence="1">A484AB</strain>
    </source>
</reference>
<dbReference type="AlphaFoldDB" id="A0A7D9I0R9"/>
<protein>
    <submittedName>
        <fullName evidence="1">Uncharacterized protein</fullName>
    </submittedName>
</protein>
<dbReference type="EMBL" id="CACRXK020002537">
    <property type="protein sequence ID" value="CAB3994779.1"/>
    <property type="molecule type" value="Genomic_DNA"/>
</dbReference>
<evidence type="ECO:0000313" key="1">
    <source>
        <dbReference type="EMBL" id="CAB3994779.1"/>
    </source>
</evidence>